<dbReference type="Gene3D" id="3.10.180.10">
    <property type="entry name" value="2,3-Dihydroxybiphenyl 1,2-Dioxygenase, domain 1"/>
    <property type="match status" value="1"/>
</dbReference>
<dbReference type="PROSITE" id="PS51819">
    <property type="entry name" value="VOC"/>
    <property type="match status" value="1"/>
</dbReference>
<protein>
    <recommendedName>
        <fullName evidence="1">VOC domain-containing protein</fullName>
    </recommendedName>
</protein>
<proteinExistence type="predicted"/>
<evidence type="ECO:0000259" key="1">
    <source>
        <dbReference type="PROSITE" id="PS51819"/>
    </source>
</evidence>
<evidence type="ECO:0000313" key="3">
    <source>
        <dbReference type="Proteomes" id="UP000093432"/>
    </source>
</evidence>
<sequence length="119" mass="13697">MDLKILSVVWGVQDMNRAVAFWSEALNYKLKKDPEPDFAILIPEDGQGIQLSLKLTTSPEPKRHHIDLITDHQDREVERLLHLGAERMKDWNYEQDADYVVLLDPEGNSFCVVQAPENP</sequence>
<dbReference type="STRING" id="651561.BBI00_03135"/>
<accession>A0A1B8ZP77</accession>
<dbReference type="SUPFAM" id="SSF54593">
    <property type="entry name" value="Glyoxalase/Bleomycin resistance protein/Dihydroxybiphenyl dioxygenase"/>
    <property type="match status" value="1"/>
</dbReference>
<reference evidence="3" key="1">
    <citation type="submission" date="2016-07" db="EMBL/GenBank/DDBJ databases">
        <authorList>
            <person name="Florea S."/>
            <person name="Webb J.S."/>
            <person name="Jaromczyk J."/>
            <person name="Schardl C.L."/>
        </authorList>
    </citation>
    <scope>NUCLEOTIDE SEQUENCE [LARGE SCALE GENOMIC DNA]</scope>
    <source>
        <strain evidence="3">CC-VM-7</strain>
    </source>
</reference>
<organism evidence="2 3">
    <name type="scientific">Chryseobacterium arthrosphaerae</name>
    <dbReference type="NCBI Taxonomy" id="651561"/>
    <lineage>
        <taxon>Bacteria</taxon>
        <taxon>Pseudomonadati</taxon>
        <taxon>Bacteroidota</taxon>
        <taxon>Flavobacteriia</taxon>
        <taxon>Flavobacteriales</taxon>
        <taxon>Weeksellaceae</taxon>
        <taxon>Chryseobacterium group</taxon>
        <taxon>Chryseobacterium</taxon>
    </lineage>
</organism>
<dbReference type="Pfam" id="PF18029">
    <property type="entry name" value="Glyoxalase_6"/>
    <property type="match status" value="1"/>
</dbReference>
<comment type="caution">
    <text evidence="2">The sequence shown here is derived from an EMBL/GenBank/DDBJ whole genome shotgun (WGS) entry which is preliminary data.</text>
</comment>
<gene>
    <name evidence="2" type="ORF">BBI00_03135</name>
</gene>
<evidence type="ECO:0000313" key="2">
    <source>
        <dbReference type="EMBL" id="OCA73398.1"/>
    </source>
</evidence>
<dbReference type="InterPro" id="IPR041581">
    <property type="entry name" value="Glyoxalase_6"/>
</dbReference>
<dbReference type="OrthoDB" id="5524593at2"/>
<dbReference type="KEGG" id="carh:EGY05_06275"/>
<dbReference type="InterPro" id="IPR029068">
    <property type="entry name" value="Glyas_Bleomycin-R_OHBP_Dase"/>
</dbReference>
<dbReference type="Proteomes" id="UP000093432">
    <property type="component" value="Unassembled WGS sequence"/>
</dbReference>
<dbReference type="PANTHER" id="PTHR35908">
    <property type="entry name" value="HYPOTHETICAL FUSION PROTEIN"/>
    <property type="match status" value="1"/>
</dbReference>
<dbReference type="InterPro" id="IPR037523">
    <property type="entry name" value="VOC_core"/>
</dbReference>
<dbReference type="GeneID" id="78300773"/>
<dbReference type="PANTHER" id="PTHR35908:SF1">
    <property type="entry name" value="CONSERVED PROTEIN"/>
    <property type="match status" value="1"/>
</dbReference>
<name>A0A1B8ZP77_9FLAO</name>
<dbReference type="EMBL" id="MAYG01000001">
    <property type="protein sequence ID" value="OCA73398.1"/>
    <property type="molecule type" value="Genomic_DNA"/>
</dbReference>
<dbReference type="CDD" id="cd06587">
    <property type="entry name" value="VOC"/>
    <property type="match status" value="1"/>
</dbReference>
<dbReference type="AlphaFoldDB" id="A0A1B8ZP77"/>
<feature type="domain" description="VOC" evidence="1">
    <location>
        <begin position="4"/>
        <end position="115"/>
    </location>
</feature>
<dbReference type="RefSeq" id="WP_065397403.1">
    <property type="nucleotide sequence ID" value="NZ_CP033811.1"/>
</dbReference>